<keyword evidence="1" id="KW-1133">Transmembrane helix</keyword>
<accession>A0A1F7SGC8</accession>
<organism evidence="4 5">
    <name type="scientific">Candidatus Shapirobacteria bacterium RBG_13_44_7</name>
    <dbReference type="NCBI Taxonomy" id="1802149"/>
    <lineage>
        <taxon>Bacteria</taxon>
        <taxon>Candidatus Shapironibacteriota</taxon>
    </lineage>
</organism>
<evidence type="ECO:0000313" key="4">
    <source>
        <dbReference type="EMBL" id="OGL52298.1"/>
    </source>
</evidence>
<dbReference type="SUPFAM" id="SSF159774">
    <property type="entry name" value="YerB-like"/>
    <property type="match status" value="1"/>
</dbReference>
<feature type="domain" description="DUF3048" evidence="2">
    <location>
        <begin position="70"/>
        <end position="248"/>
    </location>
</feature>
<evidence type="ECO:0000259" key="2">
    <source>
        <dbReference type="Pfam" id="PF11258"/>
    </source>
</evidence>
<dbReference type="AlphaFoldDB" id="A0A1F7SGC8"/>
<keyword evidence="1" id="KW-0812">Transmembrane</keyword>
<reference evidence="4 5" key="1">
    <citation type="journal article" date="2016" name="Nat. Commun.">
        <title>Thousands of microbial genomes shed light on interconnected biogeochemical processes in an aquifer system.</title>
        <authorList>
            <person name="Anantharaman K."/>
            <person name="Brown C.T."/>
            <person name="Hug L.A."/>
            <person name="Sharon I."/>
            <person name="Castelle C.J."/>
            <person name="Probst A.J."/>
            <person name="Thomas B.C."/>
            <person name="Singh A."/>
            <person name="Wilkins M.J."/>
            <person name="Karaoz U."/>
            <person name="Brodie E.L."/>
            <person name="Williams K.H."/>
            <person name="Hubbard S.S."/>
            <person name="Banfield J.F."/>
        </authorList>
    </citation>
    <scope>NUCLEOTIDE SEQUENCE [LARGE SCALE GENOMIC DNA]</scope>
</reference>
<sequence>MNPKIIPIVRFFGLFLLIAGISYFLFDRLIPARKPLISINLTSKTTPTPTTSKKTGVLNFEGPKTETCPLTGELYTKAEKDLWSIKRPLTVVIENHADSRPQSGLQNADIVYEAVAEGGITRFLAVYYCAAQKGAPNRYDVGPVRSARTYFLDLAAEYSDYPLYTHVGGANCSAATPGGPCTTNRKAQAIEQIASYGWNNKGTWSDLSQFSLSYKVCRREPERTGEVRDTEHTMYCSTAELWQTAASRGLTNITEINKSSWDKNFRSWNFKQKDESVSPVVANTISFDFWPGYQDYAVTWTYNSSANNYLRQNGGKNLIDFNDDQTLSAKNLIIQFVKESRSIDEHGHNLYEVVGSGSGILFQNGNKLDITWSKLGRTSRTVFKNASGKEINFVPGNVWIEILPKNNTISYENPKQS</sequence>
<dbReference type="InterPro" id="IPR035328">
    <property type="entry name" value="DUF3048_C"/>
</dbReference>
<dbReference type="EMBL" id="MGDJ01000028">
    <property type="protein sequence ID" value="OGL52298.1"/>
    <property type="molecule type" value="Genomic_DNA"/>
</dbReference>
<dbReference type="Proteomes" id="UP000185874">
    <property type="component" value="Unassembled WGS sequence"/>
</dbReference>
<dbReference type="Gene3D" id="3.50.90.10">
    <property type="entry name" value="YerB-like"/>
    <property type="match status" value="1"/>
</dbReference>
<keyword evidence="1" id="KW-0472">Membrane</keyword>
<dbReference type="Pfam" id="PF17479">
    <property type="entry name" value="DUF3048_C"/>
    <property type="match status" value="1"/>
</dbReference>
<proteinExistence type="predicted"/>
<feature type="transmembrane region" description="Helical" evidence="1">
    <location>
        <begin position="6"/>
        <end position="26"/>
    </location>
</feature>
<comment type="caution">
    <text evidence="4">The sequence shown here is derived from an EMBL/GenBank/DDBJ whole genome shotgun (WGS) entry which is preliminary data.</text>
</comment>
<evidence type="ECO:0000259" key="3">
    <source>
        <dbReference type="Pfam" id="PF17479"/>
    </source>
</evidence>
<name>A0A1F7SGC8_9BACT</name>
<gene>
    <name evidence="4" type="ORF">A3K55_00600</name>
</gene>
<protein>
    <recommendedName>
        <fullName evidence="6">DUF3048 domain-containing protein</fullName>
    </recommendedName>
</protein>
<dbReference type="InterPro" id="IPR023158">
    <property type="entry name" value="YerB-like_sf"/>
</dbReference>
<dbReference type="InterPro" id="IPR021416">
    <property type="entry name" value="DUF3048_N"/>
</dbReference>
<evidence type="ECO:0008006" key="6">
    <source>
        <dbReference type="Google" id="ProtNLM"/>
    </source>
</evidence>
<evidence type="ECO:0000313" key="5">
    <source>
        <dbReference type="Proteomes" id="UP000185874"/>
    </source>
</evidence>
<dbReference type="Pfam" id="PF11258">
    <property type="entry name" value="DUF3048"/>
    <property type="match status" value="1"/>
</dbReference>
<feature type="domain" description="DUF3048" evidence="3">
    <location>
        <begin position="295"/>
        <end position="400"/>
    </location>
</feature>
<evidence type="ECO:0000256" key="1">
    <source>
        <dbReference type="SAM" id="Phobius"/>
    </source>
</evidence>